<gene>
    <name evidence="1" type="ORF">AN218_16940</name>
</gene>
<evidence type="ECO:0000313" key="1">
    <source>
        <dbReference type="EMBL" id="OEV10545.1"/>
    </source>
</evidence>
<proteinExistence type="predicted"/>
<protein>
    <submittedName>
        <fullName evidence="1">Uncharacterized protein</fullName>
    </submittedName>
</protein>
<sequence>MVSSVVERRGADVLEGFGEPPAAVFTGGPGAGSEVDEAAFDSVVASFAGADLGLCAVAEDVAVGEDGEAPGAGAVEVLHAERLVDRAAMSGVEALGPVGCLPYAGLRVGVCDDASYAVCVGQFQGSRGEPRLGVGRDLIEEDEAGDFEALGVGGEVAEGVGEDGGVHRDTENEDSDQSFGVSSRRPCVEADFEAAGGPTVAVVVCEDERTGLVVVGVADGVGVRGEASVTGAAPAMAAVEPPLARGGVVQVDRELLGQQHTS</sequence>
<keyword evidence="2" id="KW-1185">Reference proteome</keyword>
<accession>A0A1E7L2X5</accession>
<evidence type="ECO:0000313" key="2">
    <source>
        <dbReference type="Proteomes" id="UP000176005"/>
    </source>
</evidence>
<comment type="caution">
    <text evidence="1">The sequence shown here is derived from an EMBL/GenBank/DDBJ whole genome shotgun (WGS) entry which is preliminary data.</text>
</comment>
<reference evidence="1 2" key="1">
    <citation type="journal article" date="2016" name="Front. Microbiol.">
        <title>Comparative Genomics Analysis of Streptomyces Species Reveals Their Adaptation to the Marine Environment and Their Diversity at the Genomic Level.</title>
        <authorList>
            <person name="Tian X."/>
            <person name="Zhang Z."/>
            <person name="Yang T."/>
            <person name="Chen M."/>
            <person name="Li J."/>
            <person name="Chen F."/>
            <person name="Yang J."/>
            <person name="Li W."/>
            <person name="Zhang B."/>
            <person name="Zhang Z."/>
            <person name="Wu J."/>
            <person name="Zhang C."/>
            <person name="Long L."/>
            <person name="Xiao J."/>
        </authorList>
    </citation>
    <scope>NUCLEOTIDE SEQUENCE [LARGE SCALE GENOMIC DNA]</scope>
    <source>
        <strain evidence="1 2">SCSIO 10429</strain>
    </source>
</reference>
<dbReference type="EMBL" id="LJGW01000291">
    <property type="protein sequence ID" value="OEV10545.1"/>
    <property type="molecule type" value="Genomic_DNA"/>
</dbReference>
<organism evidence="1 2">
    <name type="scientific">Streptomyces nanshensis</name>
    <dbReference type="NCBI Taxonomy" id="518642"/>
    <lineage>
        <taxon>Bacteria</taxon>
        <taxon>Bacillati</taxon>
        <taxon>Actinomycetota</taxon>
        <taxon>Actinomycetes</taxon>
        <taxon>Kitasatosporales</taxon>
        <taxon>Streptomycetaceae</taxon>
        <taxon>Streptomyces</taxon>
    </lineage>
</organism>
<dbReference type="AlphaFoldDB" id="A0A1E7L2X5"/>
<name>A0A1E7L2X5_9ACTN</name>
<dbReference type="Proteomes" id="UP000176005">
    <property type="component" value="Unassembled WGS sequence"/>
</dbReference>